<dbReference type="InterPro" id="IPR037208">
    <property type="entry name" value="Spo0E-like_sf"/>
</dbReference>
<evidence type="ECO:0000313" key="2">
    <source>
        <dbReference type="Proteomes" id="UP001197974"/>
    </source>
</evidence>
<reference evidence="1 2" key="1">
    <citation type="submission" date="2023-06" db="EMBL/GenBank/DDBJ databases">
        <title>Five Gram-positive bacteria isolated from mangrove sediments in Shenzhen, Guangdong, China.</title>
        <authorList>
            <person name="Yu S."/>
            <person name="Zheng W."/>
            <person name="Huang Y."/>
        </authorList>
    </citation>
    <scope>NUCLEOTIDE SEQUENCE [LARGE SCALE GENOMIC DNA]</scope>
    <source>
        <strain evidence="1 2">SaN35-3</strain>
    </source>
</reference>
<organism evidence="1 2">
    <name type="scientific">Bacillus carboniphilus</name>
    <dbReference type="NCBI Taxonomy" id="86663"/>
    <lineage>
        <taxon>Bacteria</taxon>
        <taxon>Bacillati</taxon>
        <taxon>Bacillota</taxon>
        <taxon>Bacilli</taxon>
        <taxon>Bacillales</taxon>
        <taxon>Bacillaceae</taxon>
        <taxon>Bacillus</taxon>
    </lineage>
</organism>
<gene>
    <name evidence="1" type="ORF">LC087_02730</name>
</gene>
<dbReference type="PANTHER" id="PTHR41263:SF1">
    <property type="entry name" value="ASPARTYL-PHOSPHATE PHOSPHATASE YISI"/>
    <property type="match status" value="1"/>
</dbReference>
<dbReference type="PANTHER" id="PTHR41263">
    <property type="entry name" value="ASPARTYL-PHOSPHATE PHOSPHATASE YISI"/>
    <property type="match status" value="1"/>
</dbReference>
<protein>
    <submittedName>
        <fullName evidence="1">Aspartyl-phosphate phosphatase Spo0E family protein</fullName>
    </submittedName>
</protein>
<name>A0ABY9JWG0_9BACI</name>
<dbReference type="Proteomes" id="UP001197974">
    <property type="component" value="Chromosome"/>
</dbReference>
<sequence length="57" mass="6821">MDHNDNVQLEILMKREELFKIAERKGLTNEKTVKCSQELDEILNKCQFQNFTQFSML</sequence>
<dbReference type="Pfam" id="PF09388">
    <property type="entry name" value="SpoOE-like"/>
    <property type="match status" value="1"/>
</dbReference>
<dbReference type="InterPro" id="IPR053028">
    <property type="entry name" value="Spo0E-like_phosphatase"/>
</dbReference>
<dbReference type="InterPro" id="IPR036638">
    <property type="entry name" value="HLH_DNA-bd_sf"/>
</dbReference>
<dbReference type="Gene3D" id="4.10.280.10">
    <property type="entry name" value="Helix-loop-helix DNA-binding domain"/>
    <property type="match status" value="1"/>
</dbReference>
<proteinExistence type="predicted"/>
<dbReference type="InterPro" id="IPR018540">
    <property type="entry name" value="Spo0E-like"/>
</dbReference>
<dbReference type="RefSeq" id="WP_226538962.1">
    <property type="nucleotide sequence ID" value="NZ_CP129013.1"/>
</dbReference>
<evidence type="ECO:0000313" key="1">
    <source>
        <dbReference type="EMBL" id="WLR43139.1"/>
    </source>
</evidence>
<accession>A0ABY9JWG0</accession>
<keyword evidence="2" id="KW-1185">Reference proteome</keyword>
<dbReference type="EMBL" id="CP129013">
    <property type="protein sequence ID" value="WLR43139.1"/>
    <property type="molecule type" value="Genomic_DNA"/>
</dbReference>
<dbReference type="SUPFAM" id="SSF140500">
    <property type="entry name" value="BAS1536-like"/>
    <property type="match status" value="1"/>
</dbReference>